<dbReference type="GO" id="GO:0006729">
    <property type="term" value="P:tetrahydrobiopterin biosynthetic process"/>
    <property type="evidence" value="ECO:0007669"/>
    <property type="project" value="InterPro"/>
</dbReference>
<dbReference type="NCBIfam" id="NF002018">
    <property type="entry name" value="PRK00823.1-3"/>
    <property type="match status" value="1"/>
</dbReference>
<evidence type="ECO:0000256" key="4">
    <source>
        <dbReference type="HAMAP-Rule" id="MF_00434"/>
    </source>
</evidence>
<accession>A0A1M4W9K4</accession>
<organism evidence="5 6">
    <name type="scientific">Flavobacterium fontis</name>
    <dbReference type="NCBI Taxonomy" id="1124188"/>
    <lineage>
        <taxon>Bacteria</taxon>
        <taxon>Pseudomonadati</taxon>
        <taxon>Bacteroidota</taxon>
        <taxon>Flavobacteriia</taxon>
        <taxon>Flavobacteriales</taxon>
        <taxon>Flavobacteriaceae</taxon>
        <taxon>Flavobacterium</taxon>
    </lineage>
</organism>
<dbReference type="HAMAP" id="MF_00434">
    <property type="entry name" value="Pterin_4_alpha"/>
    <property type="match status" value="1"/>
</dbReference>
<evidence type="ECO:0000256" key="1">
    <source>
        <dbReference type="ARBA" id="ARBA00001554"/>
    </source>
</evidence>
<dbReference type="Pfam" id="PF01329">
    <property type="entry name" value="Pterin_4a"/>
    <property type="match status" value="1"/>
</dbReference>
<evidence type="ECO:0000313" key="6">
    <source>
        <dbReference type="Proteomes" id="UP000184147"/>
    </source>
</evidence>
<dbReference type="EC" id="4.2.1.96" evidence="4"/>
<dbReference type="AlphaFoldDB" id="A0A1M4W9K4"/>
<keyword evidence="3 4" id="KW-0456">Lyase</keyword>
<dbReference type="RefSeq" id="WP_073360577.1">
    <property type="nucleotide sequence ID" value="NZ_FQVQ01000001.1"/>
</dbReference>
<comment type="similarity">
    <text evidence="2 4">Belongs to the pterin-4-alpha-carbinolamine dehydratase family.</text>
</comment>
<comment type="catalytic activity">
    <reaction evidence="1 4">
        <text>(4aS,6R)-4a-hydroxy-L-erythro-5,6,7,8-tetrahydrobiopterin = (6R)-L-erythro-6,7-dihydrobiopterin + H2O</text>
        <dbReference type="Rhea" id="RHEA:11920"/>
        <dbReference type="ChEBI" id="CHEBI:15377"/>
        <dbReference type="ChEBI" id="CHEBI:15642"/>
        <dbReference type="ChEBI" id="CHEBI:43120"/>
        <dbReference type="EC" id="4.2.1.96"/>
    </reaction>
</comment>
<name>A0A1M4W9K4_9FLAO</name>
<dbReference type="Gene3D" id="3.30.1360.20">
    <property type="entry name" value="Transcriptional coactivator/pterin dehydratase"/>
    <property type="match status" value="1"/>
</dbReference>
<dbReference type="PANTHER" id="PTHR12599">
    <property type="entry name" value="PTERIN-4-ALPHA-CARBINOLAMINE DEHYDRATASE"/>
    <property type="match status" value="1"/>
</dbReference>
<gene>
    <name evidence="5" type="ORF">SAMN05444377_101221</name>
</gene>
<dbReference type="EMBL" id="FQVQ01000001">
    <property type="protein sequence ID" value="SHE77840.1"/>
    <property type="molecule type" value="Genomic_DNA"/>
</dbReference>
<dbReference type="PANTHER" id="PTHR12599:SF0">
    <property type="entry name" value="PTERIN-4-ALPHA-CARBINOLAMINE DEHYDRATASE"/>
    <property type="match status" value="1"/>
</dbReference>
<protein>
    <recommendedName>
        <fullName evidence="4">Putative pterin-4-alpha-carbinolamine dehydratase</fullName>
        <shortName evidence="4">PHS</shortName>
        <ecNumber evidence="4">4.2.1.96</ecNumber>
    </recommendedName>
    <alternativeName>
        <fullName evidence="4">4-alpha-hydroxy-tetrahydropterin dehydratase</fullName>
    </alternativeName>
    <alternativeName>
        <fullName evidence="4">Pterin carbinolamine dehydratase</fullName>
        <shortName evidence="4">PCD</shortName>
    </alternativeName>
</protein>
<dbReference type="InterPro" id="IPR001533">
    <property type="entry name" value="Pterin_deHydtase"/>
</dbReference>
<proteinExistence type="inferred from homology"/>
<dbReference type="InterPro" id="IPR036428">
    <property type="entry name" value="PCD_sf"/>
</dbReference>
<dbReference type="SUPFAM" id="SSF55248">
    <property type="entry name" value="PCD-like"/>
    <property type="match status" value="1"/>
</dbReference>
<dbReference type="GO" id="GO:0008124">
    <property type="term" value="F:4-alpha-hydroxytetrahydrobiopterin dehydratase activity"/>
    <property type="evidence" value="ECO:0007669"/>
    <property type="project" value="UniProtKB-UniRule"/>
</dbReference>
<evidence type="ECO:0000256" key="2">
    <source>
        <dbReference type="ARBA" id="ARBA00006472"/>
    </source>
</evidence>
<dbReference type="Proteomes" id="UP000184147">
    <property type="component" value="Unassembled WGS sequence"/>
</dbReference>
<reference evidence="5 6" key="1">
    <citation type="submission" date="2016-11" db="EMBL/GenBank/DDBJ databases">
        <authorList>
            <person name="Jaros S."/>
            <person name="Januszkiewicz K."/>
            <person name="Wedrychowicz H."/>
        </authorList>
    </citation>
    <scope>NUCLEOTIDE SEQUENCE [LARGE SCALE GENOMIC DNA]</scope>
    <source>
        <strain evidence="5 6">DSM 25660</strain>
    </source>
</reference>
<dbReference type="STRING" id="1124188.SAMN05444377_101221"/>
<sequence>MKLWTASALALEVPTWTFTDEAIEKTFEFSDFKKAFSFMTEIAFHAEVHDHHPEWTNCYHRVHIKLSTHSHSGVTEKDIALAKIIDRVAGKD</sequence>
<dbReference type="OrthoDB" id="9794987at2"/>
<evidence type="ECO:0000256" key="3">
    <source>
        <dbReference type="ARBA" id="ARBA00023239"/>
    </source>
</evidence>
<keyword evidence="6" id="KW-1185">Reference proteome</keyword>
<evidence type="ECO:0000313" key="5">
    <source>
        <dbReference type="EMBL" id="SHE77840.1"/>
    </source>
</evidence>